<feature type="domain" description="Histidine kinase/HSP90-like ATPase" evidence="3">
    <location>
        <begin position="27"/>
        <end position="139"/>
    </location>
</feature>
<keyword evidence="5" id="KW-1185">Reference proteome</keyword>
<evidence type="ECO:0000256" key="2">
    <source>
        <dbReference type="SAM" id="MobiDB-lite"/>
    </source>
</evidence>
<dbReference type="Gene3D" id="3.30.565.10">
    <property type="entry name" value="Histidine kinase-like ATPase, C-terminal domain"/>
    <property type="match status" value="1"/>
</dbReference>
<dbReference type="Proteomes" id="UP001271723">
    <property type="component" value="Unassembled WGS sequence"/>
</dbReference>
<keyword evidence="1" id="KW-0808">Transferase</keyword>
<dbReference type="Pfam" id="PF13581">
    <property type="entry name" value="HATPase_c_2"/>
    <property type="match status" value="1"/>
</dbReference>
<comment type="caution">
    <text evidence="4">The sequence shown here is derived from an EMBL/GenBank/DDBJ whole genome shotgun (WGS) entry which is preliminary data.</text>
</comment>
<dbReference type="RefSeq" id="WP_086755123.1">
    <property type="nucleotide sequence ID" value="NZ_JAGJBZ010000002.1"/>
</dbReference>
<reference evidence="4 5" key="1">
    <citation type="journal article" date="2023" name="Microb. Genom.">
        <title>Mesoterricola silvestris gen. nov., sp. nov., Mesoterricola sediminis sp. nov., Geothrix oryzae sp. nov., Geothrix edaphica sp. nov., Geothrix rubra sp. nov., and Geothrix limicola sp. nov., six novel members of Acidobacteriota isolated from soils.</title>
        <authorList>
            <person name="Weisberg A.J."/>
            <person name="Pearce E."/>
            <person name="Kramer C.G."/>
            <person name="Chang J.H."/>
            <person name="Clarke C.R."/>
        </authorList>
    </citation>
    <scope>NUCLEOTIDE SEQUENCE [LARGE SCALE GENOMIC DNA]</scope>
    <source>
        <strain evidence="4 5">NRRL_B-2795</strain>
    </source>
</reference>
<proteinExistence type="predicted"/>
<keyword evidence="1" id="KW-0723">Serine/threonine-protein kinase</keyword>
<protein>
    <submittedName>
        <fullName evidence="4">ATP-binding protein</fullName>
    </submittedName>
</protein>
<keyword evidence="1" id="KW-0418">Kinase</keyword>
<dbReference type="CDD" id="cd16936">
    <property type="entry name" value="HATPase_RsbW-like"/>
    <property type="match status" value="1"/>
</dbReference>
<evidence type="ECO:0000256" key="1">
    <source>
        <dbReference type="ARBA" id="ARBA00022527"/>
    </source>
</evidence>
<dbReference type="InterPro" id="IPR050267">
    <property type="entry name" value="Anti-sigma-factor_SerPK"/>
</dbReference>
<keyword evidence="4" id="KW-0067">ATP-binding</keyword>
<dbReference type="GO" id="GO:0005524">
    <property type="term" value="F:ATP binding"/>
    <property type="evidence" value="ECO:0007669"/>
    <property type="project" value="UniProtKB-KW"/>
</dbReference>
<dbReference type="InterPro" id="IPR036890">
    <property type="entry name" value="HATPase_C_sf"/>
</dbReference>
<dbReference type="SUPFAM" id="SSF55874">
    <property type="entry name" value="ATPase domain of HSP90 chaperone/DNA topoisomerase II/histidine kinase"/>
    <property type="match status" value="1"/>
</dbReference>
<dbReference type="EMBL" id="JARAVY010000002">
    <property type="protein sequence ID" value="MDX2908289.1"/>
    <property type="molecule type" value="Genomic_DNA"/>
</dbReference>
<keyword evidence="4" id="KW-0547">Nucleotide-binding</keyword>
<organism evidence="4 5">
    <name type="scientific">Streptomyces griseiscabiei</name>
    <dbReference type="NCBI Taxonomy" id="2993540"/>
    <lineage>
        <taxon>Bacteria</taxon>
        <taxon>Bacillati</taxon>
        <taxon>Actinomycetota</taxon>
        <taxon>Actinomycetes</taxon>
        <taxon>Kitasatosporales</taxon>
        <taxon>Streptomycetaceae</taxon>
        <taxon>Streptomyces</taxon>
    </lineage>
</organism>
<feature type="region of interest" description="Disordered" evidence="2">
    <location>
        <begin position="1"/>
        <end position="27"/>
    </location>
</feature>
<evidence type="ECO:0000259" key="3">
    <source>
        <dbReference type="Pfam" id="PF13581"/>
    </source>
</evidence>
<accession>A0ABU4KZ68</accession>
<dbReference type="PANTHER" id="PTHR35526:SF3">
    <property type="entry name" value="ANTI-SIGMA-F FACTOR RSBW"/>
    <property type="match status" value="1"/>
</dbReference>
<dbReference type="PANTHER" id="PTHR35526">
    <property type="entry name" value="ANTI-SIGMA-F FACTOR RSBW-RELATED"/>
    <property type="match status" value="1"/>
</dbReference>
<sequence>MNRPQAQDDYADAPEHQKSLTLAANDSAPRVARSFTRDALSAWGLDDLLDDAVLIVSELTTNAERYGRVSSEAVERDRSTEQGVCNEEITLTLVVQADVVTIEVEDNSPHAPVERVPDQDAISGRGLQLVSAMAESWSSCPTEDGAGKRVLAFIKRPDPTPTS</sequence>
<evidence type="ECO:0000313" key="4">
    <source>
        <dbReference type="EMBL" id="MDX2908289.1"/>
    </source>
</evidence>
<dbReference type="InterPro" id="IPR003594">
    <property type="entry name" value="HATPase_dom"/>
</dbReference>
<evidence type="ECO:0000313" key="5">
    <source>
        <dbReference type="Proteomes" id="UP001271723"/>
    </source>
</evidence>
<gene>
    <name evidence="4" type="ORF">PV517_06175</name>
</gene>
<name>A0ABU4KZ68_9ACTN</name>